<organism evidence="1">
    <name type="scientific">viral metagenome</name>
    <dbReference type="NCBI Taxonomy" id="1070528"/>
    <lineage>
        <taxon>unclassified sequences</taxon>
        <taxon>metagenomes</taxon>
        <taxon>organismal metagenomes</taxon>
    </lineage>
</organism>
<name>A0A6M3KBW0_9ZZZZ</name>
<dbReference type="AlphaFoldDB" id="A0A6M3KBW0"/>
<evidence type="ECO:0000313" key="1">
    <source>
        <dbReference type="EMBL" id="QJA79161.1"/>
    </source>
</evidence>
<protein>
    <submittedName>
        <fullName evidence="1">Putative structural protein</fullName>
    </submittedName>
</protein>
<sequence>MGIDLASTDAPFGFIPYGNVLSANIYAIVTVYGTAVYTGDAAEIGGTAITTKLYGTIQNMQVEETGAAGSMLGAVLALFDSTGMPASYIASSTTGDSTVAGYALVADHPLQKYLVAENGVTSSIVVANIGLNVDGVSTHAGDTNTGRSKMEIDSNTVADTATLAWKLLGVHPDDTISAAGTAGNHCRFIVMPNSAHIAPNVVGA</sequence>
<gene>
    <name evidence="1" type="ORF">MM415A00941_0008</name>
</gene>
<dbReference type="EMBL" id="MT142369">
    <property type="protein sequence ID" value="QJA79161.1"/>
    <property type="molecule type" value="Genomic_DNA"/>
</dbReference>
<reference evidence="1" key="1">
    <citation type="submission" date="2020-03" db="EMBL/GenBank/DDBJ databases">
        <title>The deep terrestrial virosphere.</title>
        <authorList>
            <person name="Holmfeldt K."/>
            <person name="Nilsson E."/>
            <person name="Simone D."/>
            <person name="Lopez-Fernandez M."/>
            <person name="Wu X."/>
            <person name="de Brujin I."/>
            <person name="Lundin D."/>
            <person name="Andersson A."/>
            <person name="Bertilsson S."/>
            <person name="Dopson M."/>
        </authorList>
    </citation>
    <scope>NUCLEOTIDE SEQUENCE</scope>
    <source>
        <strain evidence="1">MM415A00941</strain>
    </source>
</reference>
<accession>A0A6M3KBW0</accession>
<proteinExistence type="predicted"/>